<dbReference type="OrthoDB" id="9793178at2"/>
<keyword evidence="3" id="KW-1185">Reference proteome</keyword>
<dbReference type="GO" id="GO:0003824">
    <property type="term" value="F:catalytic activity"/>
    <property type="evidence" value="ECO:0007669"/>
    <property type="project" value="InterPro"/>
</dbReference>
<organism evidence="2 3">
    <name type="scientific">Prauserella shujinwangii</name>
    <dbReference type="NCBI Taxonomy" id="1453103"/>
    <lineage>
        <taxon>Bacteria</taxon>
        <taxon>Bacillati</taxon>
        <taxon>Actinomycetota</taxon>
        <taxon>Actinomycetes</taxon>
        <taxon>Pseudonocardiales</taxon>
        <taxon>Pseudonocardiaceae</taxon>
        <taxon>Prauserella</taxon>
    </lineage>
</organism>
<comment type="caution">
    <text evidence="2">The sequence shown here is derived from an EMBL/GenBank/DDBJ whole genome shotgun (WGS) entry which is preliminary data.</text>
</comment>
<dbReference type="Pfam" id="PF03473">
    <property type="entry name" value="MOSC"/>
    <property type="match status" value="1"/>
</dbReference>
<dbReference type="RefSeq" id="WP_106179301.1">
    <property type="nucleotide sequence ID" value="NZ_PVNH01000005.1"/>
</dbReference>
<feature type="domain" description="MOSC" evidence="1">
    <location>
        <begin position="12"/>
        <end position="210"/>
    </location>
</feature>
<dbReference type="GO" id="GO:0030170">
    <property type="term" value="F:pyridoxal phosphate binding"/>
    <property type="evidence" value="ECO:0007669"/>
    <property type="project" value="InterPro"/>
</dbReference>
<proteinExistence type="predicted"/>
<evidence type="ECO:0000313" key="3">
    <source>
        <dbReference type="Proteomes" id="UP000238362"/>
    </source>
</evidence>
<accession>A0A2T0LVH6</accession>
<dbReference type="InterPro" id="IPR005302">
    <property type="entry name" value="MoCF_Sase_C"/>
</dbReference>
<sequence length="219" mass="23539">MHIAGLWRYPVKSLAGEPLDTARLTGDGIEGDRIVHVAGATGLLTGRTRHGLLTVPAATGPDGTPLVAGKPWDSPEATEIVRAAAGPDARLVGYRGPERFDVLNLLVATDGAVAEFGSDIRRLRPNLLIGGVPADAEASWPGHELVIGEAVIGVDSPRQRCVVTTIDPDTGEQDLDVFRRLRRRFGNELALNCWVVRPGVVRLGDEVQLRPVSSRRRAR</sequence>
<dbReference type="EMBL" id="PVNH01000005">
    <property type="protein sequence ID" value="PRX47826.1"/>
    <property type="molecule type" value="Genomic_DNA"/>
</dbReference>
<dbReference type="SUPFAM" id="SSF50800">
    <property type="entry name" value="PK beta-barrel domain-like"/>
    <property type="match status" value="1"/>
</dbReference>
<dbReference type="GO" id="GO:0030151">
    <property type="term" value="F:molybdenum ion binding"/>
    <property type="evidence" value="ECO:0007669"/>
    <property type="project" value="InterPro"/>
</dbReference>
<name>A0A2T0LVH6_9PSEU</name>
<reference evidence="2 3" key="1">
    <citation type="submission" date="2018-03" db="EMBL/GenBank/DDBJ databases">
        <title>Genomic Encyclopedia of Type Strains, Phase III (KMG-III): the genomes of soil and plant-associated and newly described type strains.</title>
        <authorList>
            <person name="Whitman W."/>
        </authorList>
    </citation>
    <scope>NUCLEOTIDE SEQUENCE [LARGE SCALE GENOMIC DNA]</scope>
    <source>
        <strain evidence="2 3">CGMCC 4.7125</strain>
    </source>
</reference>
<evidence type="ECO:0000313" key="2">
    <source>
        <dbReference type="EMBL" id="PRX47826.1"/>
    </source>
</evidence>
<protein>
    <recommendedName>
        <fullName evidence="1">MOSC domain-containing protein</fullName>
    </recommendedName>
</protein>
<dbReference type="InterPro" id="IPR011037">
    <property type="entry name" value="Pyrv_Knase-like_insert_dom_sf"/>
</dbReference>
<gene>
    <name evidence="2" type="ORF">B0I33_105409</name>
</gene>
<dbReference type="PROSITE" id="PS51340">
    <property type="entry name" value="MOSC"/>
    <property type="match status" value="1"/>
</dbReference>
<dbReference type="Gene3D" id="2.40.33.20">
    <property type="entry name" value="PK beta-barrel domain-like"/>
    <property type="match status" value="1"/>
</dbReference>
<evidence type="ECO:0000259" key="1">
    <source>
        <dbReference type="PROSITE" id="PS51340"/>
    </source>
</evidence>
<dbReference type="AlphaFoldDB" id="A0A2T0LVH6"/>
<dbReference type="Proteomes" id="UP000238362">
    <property type="component" value="Unassembled WGS sequence"/>
</dbReference>